<dbReference type="AlphaFoldDB" id="A0A1V0PHL9"/>
<dbReference type="InterPro" id="IPR043708">
    <property type="entry name" value="DUF5648"/>
</dbReference>
<proteinExistence type="predicted"/>
<sequence>MLGLAFSFKGATPAKAVTANFNGPVYRLYNPNSGEHVYTMGLTEKNNLVHLGWGYEGVLADSYYNYPGVNYTKIPVYRLYNSQSGQHLYTKNTYEVSSLRTKGWSNEGIVFYDSSNCPMASTTPVYRLYNPNSGQHFFTNDFNESNYLMNLGWNYEGEAFKFNYPYQWEGKNNSTLISEERIKINIINNKEVFVMNTYRTHKKLFKNGLLFGALLLGIGLSFKEATPAKAVTANFNGPVYRLYNPNSGEHVYTMELTEKNNLVSLGWGYEGILGTSYYTMNGQSYDKIPVYRLYSKNSGEHLYTINTNEVNQLKNYGWVNEGIVFYDASHYGYPHGEIINRLYNPNSGQHFYTKSIEETAFLTKIGWNDEGVAFCFSSPVPPQSGPLSPA</sequence>
<protein>
    <recommendedName>
        <fullName evidence="1">DUF5648 domain-containing protein</fullName>
    </recommendedName>
</protein>
<gene>
    <name evidence="2" type="ORF">LLJM1_1355</name>
</gene>
<evidence type="ECO:0000259" key="1">
    <source>
        <dbReference type="Pfam" id="PF18885"/>
    </source>
</evidence>
<evidence type="ECO:0000313" key="2">
    <source>
        <dbReference type="EMBL" id="ARE28716.1"/>
    </source>
</evidence>
<accession>A0A1V0PHL9</accession>
<dbReference type="RefSeq" id="WP_231099831.1">
    <property type="nucleotide sequence ID" value="NZ_CP015899.2"/>
</dbReference>
<reference evidence="2 3" key="1">
    <citation type="journal article" date="2017" name="BMC Genomics">
        <title>Comparative and functional genomics of the Lactococcus lactis taxon; insights into evolution and niche adaptation.</title>
        <authorList>
            <person name="Kelleher P."/>
            <person name="Bottacini F."/>
            <person name="Mahony J."/>
            <person name="Kilcawley K.N."/>
            <person name="van Sinderen D."/>
        </authorList>
    </citation>
    <scope>NUCLEOTIDE SEQUENCE [LARGE SCALE GENOMIC DNA]</scope>
    <source>
        <strain evidence="2 3">JM1</strain>
    </source>
</reference>
<dbReference type="Pfam" id="PF18885">
    <property type="entry name" value="DUF5648"/>
    <property type="match status" value="2"/>
</dbReference>
<dbReference type="Proteomes" id="UP000191806">
    <property type="component" value="Chromosome"/>
</dbReference>
<evidence type="ECO:0000313" key="3">
    <source>
        <dbReference type="Proteomes" id="UP000191806"/>
    </source>
</evidence>
<organism evidence="2 3">
    <name type="scientific">Lactococcus lactis subsp. cremoris</name>
    <name type="common">Streptococcus cremoris</name>
    <dbReference type="NCBI Taxonomy" id="1359"/>
    <lineage>
        <taxon>Bacteria</taxon>
        <taxon>Bacillati</taxon>
        <taxon>Bacillota</taxon>
        <taxon>Bacilli</taxon>
        <taxon>Lactobacillales</taxon>
        <taxon>Streptococcaceae</taxon>
        <taxon>Lactococcus</taxon>
    </lineage>
</organism>
<dbReference type="EMBL" id="CP015899">
    <property type="protein sequence ID" value="ARE28716.1"/>
    <property type="molecule type" value="Genomic_DNA"/>
</dbReference>
<feature type="domain" description="DUF5648" evidence="1">
    <location>
        <begin position="224"/>
        <end position="326"/>
    </location>
</feature>
<name>A0A1V0PHL9_LACLC</name>
<feature type="domain" description="DUF5648" evidence="1">
    <location>
        <begin position="24"/>
        <end position="161"/>
    </location>
</feature>